<evidence type="ECO:0000313" key="3">
    <source>
        <dbReference type="Proteomes" id="UP000249577"/>
    </source>
</evidence>
<gene>
    <name evidence="2" type="ORF">DI565_16160</name>
</gene>
<organism evidence="2 3">
    <name type="scientific">Ancylobacter novellus</name>
    <name type="common">Thiobacillus novellus</name>
    <dbReference type="NCBI Taxonomy" id="921"/>
    <lineage>
        <taxon>Bacteria</taxon>
        <taxon>Pseudomonadati</taxon>
        <taxon>Pseudomonadota</taxon>
        <taxon>Alphaproteobacteria</taxon>
        <taxon>Hyphomicrobiales</taxon>
        <taxon>Xanthobacteraceae</taxon>
        <taxon>Ancylobacter</taxon>
    </lineage>
</organism>
<comment type="caution">
    <text evidence="2">The sequence shown here is derived from an EMBL/GenBank/DDBJ whole genome shotgun (WGS) entry which is preliminary data.</text>
</comment>
<dbReference type="AlphaFoldDB" id="A0A2W5K4W5"/>
<reference evidence="2 3" key="1">
    <citation type="submission" date="2017-08" db="EMBL/GenBank/DDBJ databases">
        <title>Infants hospitalized years apart are colonized by the same room-sourced microbial strains.</title>
        <authorList>
            <person name="Brooks B."/>
            <person name="Olm M.R."/>
            <person name="Firek B.A."/>
            <person name="Baker R."/>
            <person name="Thomas B.C."/>
            <person name="Morowitz M.J."/>
            <person name="Banfield J.F."/>
        </authorList>
    </citation>
    <scope>NUCLEOTIDE SEQUENCE [LARGE SCALE GENOMIC DNA]</scope>
    <source>
        <strain evidence="2">S2_005_003_R2_43</strain>
    </source>
</reference>
<dbReference type="Proteomes" id="UP000249577">
    <property type="component" value="Unassembled WGS sequence"/>
</dbReference>
<evidence type="ECO:0000313" key="2">
    <source>
        <dbReference type="EMBL" id="PZQ12362.1"/>
    </source>
</evidence>
<feature type="signal peptide" evidence="1">
    <location>
        <begin position="1"/>
        <end position="21"/>
    </location>
</feature>
<dbReference type="Gene3D" id="3.40.190.10">
    <property type="entry name" value="Periplasmic binding protein-like II"/>
    <property type="match status" value="2"/>
</dbReference>
<evidence type="ECO:0000256" key="1">
    <source>
        <dbReference type="SAM" id="SignalP"/>
    </source>
</evidence>
<dbReference type="Pfam" id="PF13531">
    <property type="entry name" value="SBP_bac_11"/>
    <property type="match status" value="1"/>
</dbReference>
<dbReference type="SUPFAM" id="SSF53850">
    <property type="entry name" value="Periplasmic binding protein-like II"/>
    <property type="match status" value="1"/>
</dbReference>
<dbReference type="EMBL" id="QFPN01000009">
    <property type="protein sequence ID" value="PZQ12362.1"/>
    <property type="molecule type" value="Genomic_DNA"/>
</dbReference>
<proteinExistence type="predicted"/>
<accession>A0A2W5K4W5</accession>
<dbReference type="CDD" id="cd13519">
    <property type="entry name" value="PBP2_PEB3_AcfC"/>
    <property type="match status" value="1"/>
</dbReference>
<keyword evidence="1" id="KW-0732">Signal</keyword>
<sequence>MKILSAVAGLAVSLFAFSASAAEIKAYGPGGPMPAMKEAAAKFEQATGNKVDVIAGPTPKWIEGARTDADLIFSGSETMMTDFVTAMNGQIKSEDVEPLYLRASAILVRPGNPKKIESFADLLKSDMRVMVVQGAGQTGMWEDIAGRKGDIETVKRLRKNIGLFAPNSAAAKEAWSKDESFDAWIIWTIWQKANPTLADIVEIEPDLRVYRDTGVVPTERGKTKPEVASFITFLKGDQGQEIFKKWGWITDRQ</sequence>
<name>A0A2W5K4W5_ANCNO</name>
<feature type="chain" id="PRO_5016122009" evidence="1">
    <location>
        <begin position="22"/>
        <end position="253"/>
    </location>
</feature>
<protein>
    <submittedName>
        <fullName evidence="2">ABC transporter substrate-binding protein</fullName>
    </submittedName>
</protein>